<keyword evidence="4 9" id="KW-1133">Transmembrane helix</keyword>
<proteinExistence type="predicted"/>
<comment type="subcellular location">
    <subcellularLocation>
        <location evidence="1">Membrane</location>
        <topology evidence="1">Single-pass membrane protein</topology>
    </subcellularLocation>
</comment>
<organism evidence="11 12">
    <name type="scientific">Sinocyclocheilus anshuiensis</name>
    <dbReference type="NCBI Taxonomy" id="1608454"/>
    <lineage>
        <taxon>Eukaryota</taxon>
        <taxon>Metazoa</taxon>
        <taxon>Chordata</taxon>
        <taxon>Craniata</taxon>
        <taxon>Vertebrata</taxon>
        <taxon>Euteleostomi</taxon>
        <taxon>Actinopterygii</taxon>
        <taxon>Neopterygii</taxon>
        <taxon>Teleostei</taxon>
        <taxon>Ostariophysi</taxon>
        <taxon>Cypriniformes</taxon>
        <taxon>Cyprinidae</taxon>
        <taxon>Cyprininae</taxon>
        <taxon>Sinocyclocheilus</taxon>
    </lineage>
</organism>
<name>A0A671N2Q9_9TELE</name>
<reference evidence="11" key="1">
    <citation type="submission" date="2025-08" db="UniProtKB">
        <authorList>
            <consortium name="Ensembl"/>
        </authorList>
    </citation>
    <scope>IDENTIFICATION</scope>
</reference>
<feature type="domain" description="Ig-like" evidence="10">
    <location>
        <begin position="264"/>
        <end position="350"/>
    </location>
</feature>
<keyword evidence="5 9" id="KW-0472">Membrane</keyword>
<evidence type="ECO:0000259" key="10">
    <source>
        <dbReference type="PROSITE" id="PS50835"/>
    </source>
</evidence>
<sequence length="382" mass="42009">MSCGPSVLYKSVAVKMCGSMSAISLQVWVTLMLLSRLQGKVLAPSHLQAMTGLPFMLACNITLETGEDLKQVLWLDMTNKTILHYQPDKYDHVTQVDGVELSQQTAGQQAHTSVITIRRVAPANEGCYQCLFDVYPTGQQRGRTCLSLTAMVEMMDNKTVVSGKPVTLLCKYILSKRIRQVLWKKTAEQGDTTTVASYVKNDRPIIKTPFKDRITLNPSLGQTKLSIHQAQTEDEGCYTCEFHTYPDGIKSATGCLSVYVLPKPEASYVTVSQGIVEANCSAVSRPAAEISWNVEGHNQTLGPAVTSFYQLGDGTTMVVSSIEMQTELLDDELVKCEVRHQGLESAIYVSLNKSRNVHVILISASCVALVLLICLCICLKRC</sequence>
<reference evidence="11" key="2">
    <citation type="submission" date="2025-09" db="UniProtKB">
        <authorList>
            <consortium name="Ensembl"/>
        </authorList>
    </citation>
    <scope>IDENTIFICATION</scope>
</reference>
<feature type="domain" description="Ig-like" evidence="10">
    <location>
        <begin position="149"/>
        <end position="257"/>
    </location>
</feature>
<gene>
    <name evidence="11" type="primary">LOC107691593</name>
</gene>
<dbReference type="Gene3D" id="2.60.40.10">
    <property type="entry name" value="Immunoglobulins"/>
    <property type="match status" value="3"/>
</dbReference>
<keyword evidence="2 9" id="KW-0812">Transmembrane</keyword>
<dbReference type="InterPro" id="IPR003599">
    <property type="entry name" value="Ig_sub"/>
</dbReference>
<dbReference type="InterPro" id="IPR036179">
    <property type="entry name" value="Ig-like_dom_sf"/>
</dbReference>
<evidence type="ECO:0000256" key="7">
    <source>
        <dbReference type="ARBA" id="ARBA00023180"/>
    </source>
</evidence>
<dbReference type="GeneID" id="107691593"/>
<evidence type="ECO:0000256" key="1">
    <source>
        <dbReference type="ARBA" id="ARBA00004167"/>
    </source>
</evidence>
<dbReference type="InterPro" id="IPR013106">
    <property type="entry name" value="Ig_V-set"/>
</dbReference>
<dbReference type="RefSeq" id="XP_016345745.1">
    <property type="nucleotide sequence ID" value="XM_016490259.1"/>
</dbReference>
<dbReference type="KEGG" id="sanh:107691593"/>
<dbReference type="PROSITE" id="PS50835">
    <property type="entry name" value="IG_LIKE"/>
    <property type="match status" value="2"/>
</dbReference>
<dbReference type="GO" id="GO:0016020">
    <property type="term" value="C:membrane"/>
    <property type="evidence" value="ECO:0007669"/>
    <property type="project" value="UniProtKB-SubCell"/>
</dbReference>
<evidence type="ECO:0000256" key="3">
    <source>
        <dbReference type="ARBA" id="ARBA00022729"/>
    </source>
</evidence>
<keyword evidence="8" id="KW-0393">Immunoglobulin domain</keyword>
<feature type="transmembrane region" description="Helical" evidence="9">
    <location>
        <begin position="357"/>
        <end position="379"/>
    </location>
</feature>
<dbReference type="InterPro" id="IPR007110">
    <property type="entry name" value="Ig-like_dom"/>
</dbReference>
<dbReference type="SUPFAM" id="SSF48726">
    <property type="entry name" value="Immunoglobulin"/>
    <property type="match status" value="2"/>
</dbReference>
<dbReference type="Ensembl" id="ENSSANT00000039770.1">
    <property type="protein sequence ID" value="ENSSANP00000037358.1"/>
    <property type="gene ID" value="ENSSANG00000019064.1"/>
</dbReference>
<dbReference type="OrthoDB" id="8749387at2759"/>
<dbReference type="GO" id="GO:0098632">
    <property type="term" value="F:cell-cell adhesion mediator activity"/>
    <property type="evidence" value="ECO:0007669"/>
    <property type="project" value="InterPro"/>
</dbReference>
<dbReference type="Proteomes" id="UP000472260">
    <property type="component" value="Unassembled WGS sequence"/>
</dbReference>
<dbReference type="PANTHER" id="PTHR46841">
    <property type="entry name" value="OX-2 MEMBRANE GLYCOPROTEIN"/>
    <property type="match status" value="1"/>
</dbReference>
<evidence type="ECO:0000313" key="12">
    <source>
        <dbReference type="Proteomes" id="UP000472260"/>
    </source>
</evidence>
<dbReference type="Pfam" id="PF08205">
    <property type="entry name" value="C2-set_2"/>
    <property type="match status" value="1"/>
</dbReference>
<dbReference type="AlphaFoldDB" id="A0A671N2Q9"/>
<evidence type="ECO:0000313" key="11">
    <source>
        <dbReference type="Ensembl" id="ENSSANP00000037358.1"/>
    </source>
</evidence>
<evidence type="ECO:0000256" key="2">
    <source>
        <dbReference type="ARBA" id="ARBA00022692"/>
    </source>
</evidence>
<evidence type="ECO:0000256" key="9">
    <source>
        <dbReference type="SAM" id="Phobius"/>
    </source>
</evidence>
<dbReference type="InterPro" id="IPR013783">
    <property type="entry name" value="Ig-like_fold"/>
</dbReference>
<dbReference type="Pfam" id="PF07686">
    <property type="entry name" value="V-set"/>
    <property type="match status" value="1"/>
</dbReference>
<keyword evidence="6" id="KW-1015">Disulfide bond</keyword>
<dbReference type="InterPro" id="IPR013162">
    <property type="entry name" value="CD80_C2-set"/>
</dbReference>
<dbReference type="SMART" id="SM00409">
    <property type="entry name" value="IG"/>
    <property type="match status" value="2"/>
</dbReference>
<evidence type="ECO:0000256" key="8">
    <source>
        <dbReference type="ARBA" id="ARBA00023319"/>
    </source>
</evidence>
<keyword evidence="12" id="KW-1185">Reference proteome</keyword>
<protein>
    <submittedName>
        <fullName evidence="11">OX-2 membrane glycoprotein-like</fullName>
    </submittedName>
</protein>
<evidence type="ECO:0000256" key="4">
    <source>
        <dbReference type="ARBA" id="ARBA00022989"/>
    </source>
</evidence>
<evidence type="ECO:0000256" key="5">
    <source>
        <dbReference type="ARBA" id="ARBA00023136"/>
    </source>
</evidence>
<evidence type="ECO:0000256" key="6">
    <source>
        <dbReference type="ARBA" id="ARBA00023157"/>
    </source>
</evidence>
<dbReference type="InterPro" id="IPR047164">
    <property type="entry name" value="OX2G-like"/>
</dbReference>
<keyword evidence="7" id="KW-0325">Glycoprotein</keyword>
<keyword evidence="3" id="KW-0732">Signal</keyword>
<dbReference type="PANTHER" id="PTHR46841:SF4">
    <property type="entry name" value="SC:D189"/>
    <property type="match status" value="1"/>
</dbReference>
<accession>A0A671N2Q9</accession>